<organism evidence="2 3">
    <name type="scientific">Dipteronia sinensis</name>
    <dbReference type="NCBI Taxonomy" id="43782"/>
    <lineage>
        <taxon>Eukaryota</taxon>
        <taxon>Viridiplantae</taxon>
        <taxon>Streptophyta</taxon>
        <taxon>Embryophyta</taxon>
        <taxon>Tracheophyta</taxon>
        <taxon>Spermatophyta</taxon>
        <taxon>Magnoliopsida</taxon>
        <taxon>eudicotyledons</taxon>
        <taxon>Gunneridae</taxon>
        <taxon>Pentapetalae</taxon>
        <taxon>rosids</taxon>
        <taxon>malvids</taxon>
        <taxon>Sapindales</taxon>
        <taxon>Sapindaceae</taxon>
        <taxon>Hippocastanoideae</taxon>
        <taxon>Acereae</taxon>
        <taxon>Dipteronia</taxon>
    </lineage>
</organism>
<accession>A0AAE0AB81</accession>
<evidence type="ECO:0000313" key="2">
    <source>
        <dbReference type="EMBL" id="KAK3206858.1"/>
    </source>
</evidence>
<evidence type="ECO:0000313" key="3">
    <source>
        <dbReference type="Proteomes" id="UP001281410"/>
    </source>
</evidence>
<name>A0AAE0AB81_9ROSI</name>
<feature type="compositionally biased region" description="Polar residues" evidence="1">
    <location>
        <begin position="149"/>
        <end position="159"/>
    </location>
</feature>
<sequence>MSMPLQQQTDGVIPSQINHGPHAEQSSSANRFPASQTSTTSDGSRNFATVTQLPDEFGLVDTSGSAGAGVSAPSIGSKSLSLSTIVDTGKSDVQNGSNSNTIGQNTNSAFKHQSSQQKNMSSQQYNNSSVYNYHNSSVSNYQRGRGVSHKNNSGVNGPTPTAEWGSMGGTSLLVQKKAFPLQR</sequence>
<feature type="region of interest" description="Disordered" evidence="1">
    <location>
        <begin position="135"/>
        <end position="168"/>
    </location>
</feature>
<feature type="region of interest" description="Disordered" evidence="1">
    <location>
        <begin position="88"/>
        <end position="122"/>
    </location>
</feature>
<dbReference type="AlphaFoldDB" id="A0AAE0AB81"/>
<evidence type="ECO:0000256" key="1">
    <source>
        <dbReference type="SAM" id="MobiDB-lite"/>
    </source>
</evidence>
<dbReference type="EMBL" id="JANJYJ010000006">
    <property type="protein sequence ID" value="KAK3206858.1"/>
    <property type="molecule type" value="Genomic_DNA"/>
</dbReference>
<gene>
    <name evidence="2" type="ORF">Dsin_020904</name>
</gene>
<feature type="compositionally biased region" description="Low complexity" evidence="1">
    <location>
        <begin position="111"/>
        <end position="122"/>
    </location>
</feature>
<comment type="caution">
    <text evidence="2">The sequence shown here is derived from an EMBL/GenBank/DDBJ whole genome shotgun (WGS) entry which is preliminary data.</text>
</comment>
<proteinExistence type="predicted"/>
<keyword evidence="3" id="KW-1185">Reference proteome</keyword>
<feature type="region of interest" description="Disordered" evidence="1">
    <location>
        <begin position="1"/>
        <end position="50"/>
    </location>
</feature>
<feature type="compositionally biased region" description="Polar residues" evidence="1">
    <location>
        <begin position="88"/>
        <end position="110"/>
    </location>
</feature>
<dbReference type="Proteomes" id="UP001281410">
    <property type="component" value="Unassembled WGS sequence"/>
</dbReference>
<protein>
    <submittedName>
        <fullName evidence="2">Uncharacterized protein</fullName>
    </submittedName>
</protein>
<reference evidence="2" key="1">
    <citation type="journal article" date="2023" name="Plant J.">
        <title>Genome sequences and population genomics provide insights into the demographic history, inbreeding, and mutation load of two 'living fossil' tree species of Dipteronia.</title>
        <authorList>
            <person name="Feng Y."/>
            <person name="Comes H.P."/>
            <person name="Chen J."/>
            <person name="Zhu S."/>
            <person name="Lu R."/>
            <person name="Zhang X."/>
            <person name="Li P."/>
            <person name="Qiu J."/>
            <person name="Olsen K.M."/>
            <person name="Qiu Y."/>
        </authorList>
    </citation>
    <scope>NUCLEOTIDE SEQUENCE</scope>
    <source>
        <strain evidence="2">NBL</strain>
    </source>
</reference>